<gene>
    <name evidence="3" type="ORF">SAMN05444171_5494</name>
</gene>
<organism evidence="3 4">
    <name type="scientific">Bradyrhizobium lablabi</name>
    <dbReference type="NCBI Taxonomy" id="722472"/>
    <lineage>
        <taxon>Bacteria</taxon>
        <taxon>Pseudomonadati</taxon>
        <taxon>Pseudomonadota</taxon>
        <taxon>Alphaproteobacteria</taxon>
        <taxon>Hyphomicrobiales</taxon>
        <taxon>Nitrobacteraceae</taxon>
        <taxon>Bradyrhizobium</taxon>
    </lineage>
</organism>
<reference evidence="3 4" key="1">
    <citation type="submission" date="2016-10" db="EMBL/GenBank/DDBJ databases">
        <authorList>
            <person name="de Groot N.N."/>
        </authorList>
    </citation>
    <scope>NUCLEOTIDE SEQUENCE [LARGE SCALE GENOMIC DNA]</scope>
    <source>
        <strain evidence="3 4">GAS522</strain>
    </source>
</reference>
<evidence type="ECO:0000313" key="3">
    <source>
        <dbReference type="EMBL" id="SED87660.1"/>
    </source>
</evidence>
<evidence type="ECO:0000313" key="4">
    <source>
        <dbReference type="Proteomes" id="UP000183208"/>
    </source>
</evidence>
<feature type="region of interest" description="Disordered" evidence="1">
    <location>
        <begin position="42"/>
        <end position="69"/>
    </location>
</feature>
<accession>A0A1M7DX31</accession>
<dbReference type="EMBL" id="FNTI01000001">
    <property type="protein sequence ID" value="SED87660.1"/>
    <property type="molecule type" value="Genomic_DNA"/>
</dbReference>
<protein>
    <submittedName>
        <fullName evidence="3">Uncharacterized protein</fullName>
    </submittedName>
</protein>
<sequence>MRAKEAAAPIICAVLCLYATVAQAGPCSEDIAQFEAAMRRSAGNPSAGLTAPQSVGAQLDRQPTPESLKRAQERLQAKFSATMARAKRLDARGDRAGCNRALTAAKRMYIL</sequence>
<evidence type="ECO:0000256" key="1">
    <source>
        <dbReference type="SAM" id="MobiDB-lite"/>
    </source>
</evidence>
<evidence type="ECO:0000256" key="2">
    <source>
        <dbReference type="SAM" id="SignalP"/>
    </source>
</evidence>
<proteinExistence type="predicted"/>
<dbReference type="Proteomes" id="UP000183208">
    <property type="component" value="Unassembled WGS sequence"/>
</dbReference>
<keyword evidence="2" id="KW-0732">Signal</keyword>
<feature type="signal peptide" evidence="2">
    <location>
        <begin position="1"/>
        <end position="24"/>
    </location>
</feature>
<dbReference type="AlphaFoldDB" id="A0A1M7DX31"/>
<name>A0A1M7DX31_9BRAD</name>
<feature type="chain" id="PRO_5030031866" evidence="2">
    <location>
        <begin position="25"/>
        <end position="111"/>
    </location>
</feature>